<dbReference type="PROSITE" id="PS51272">
    <property type="entry name" value="SLH"/>
    <property type="match status" value="2"/>
</dbReference>
<evidence type="ECO:0000313" key="4">
    <source>
        <dbReference type="EMBL" id="MFC5628422.1"/>
    </source>
</evidence>
<dbReference type="Pfam" id="PF00395">
    <property type="entry name" value="SLH"/>
    <property type="match status" value="2"/>
</dbReference>
<comment type="caution">
    <text evidence="4">The sequence shown here is derived from an EMBL/GenBank/DDBJ whole genome shotgun (WGS) entry which is preliminary data.</text>
</comment>
<reference evidence="5" key="1">
    <citation type="journal article" date="2019" name="Int. J. Syst. Evol. Microbiol.">
        <title>The Global Catalogue of Microorganisms (GCM) 10K type strain sequencing project: providing services to taxonomists for standard genome sequencing and annotation.</title>
        <authorList>
            <consortium name="The Broad Institute Genomics Platform"/>
            <consortium name="The Broad Institute Genome Sequencing Center for Infectious Disease"/>
            <person name="Wu L."/>
            <person name="Ma J."/>
        </authorList>
    </citation>
    <scope>NUCLEOTIDE SEQUENCE [LARGE SCALE GENOMIC DNA]</scope>
    <source>
        <strain evidence="5">CGMCC 1.15790</strain>
    </source>
</reference>
<feature type="domain" description="SLH" evidence="3">
    <location>
        <begin position="129"/>
        <end position="197"/>
    </location>
</feature>
<feature type="chain" id="PRO_5046046252" evidence="2">
    <location>
        <begin position="31"/>
        <end position="322"/>
    </location>
</feature>
<gene>
    <name evidence="4" type="ORF">ACFPTR_05860</name>
</gene>
<organism evidence="4 5">
    <name type="scientific">Aliibacillus thermotolerans</name>
    <dbReference type="NCBI Taxonomy" id="1834418"/>
    <lineage>
        <taxon>Bacteria</taxon>
        <taxon>Bacillati</taxon>
        <taxon>Bacillota</taxon>
        <taxon>Bacilli</taxon>
        <taxon>Bacillales</taxon>
        <taxon>Bacillaceae</taxon>
        <taxon>Aliibacillus</taxon>
    </lineage>
</organism>
<proteinExistence type="predicted"/>
<keyword evidence="1 2" id="KW-0732">Signal</keyword>
<evidence type="ECO:0000259" key="3">
    <source>
        <dbReference type="PROSITE" id="PS51272"/>
    </source>
</evidence>
<feature type="domain" description="SLH" evidence="3">
    <location>
        <begin position="29"/>
        <end position="92"/>
    </location>
</feature>
<sequence>MKNREKWRHAFLCAVTLTCFLYIAPLEVHATSFPDVKEGYWAEEEITWASEKGLVTGYKDGRFGPGDEMTEAQFAVMLGRYFGMQGERKENEHWAMNMYRTLARDGNLRLPGLRHDDIKNREVTRGIVSQAFAHTQGQASGLMESIAWMFEEGLTTGRKNGETEMERFDVNGKLTRAQAAVFFKRFHDKVGTEWKSEGLLDLTPEGANEYTEKVRALYRERGVTVYARELGFGTADEEFYHLFQAYEGGLREFAVARTTQANFELAAEAAEELGAPIRAKELEEALVAAHETEETIMIKGVEIIPEKRDIFILWNMANNIGE</sequence>
<evidence type="ECO:0000256" key="2">
    <source>
        <dbReference type="SAM" id="SignalP"/>
    </source>
</evidence>
<dbReference type="Proteomes" id="UP001596143">
    <property type="component" value="Unassembled WGS sequence"/>
</dbReference>
<keyword evidence="5" id="KW-1185">Reference proteome</keyword>
<dbReference type="RefSeq" id="WP_270898300.1">
    <property type="nucleotide sequence ID" value="NZ_JBHSPF010000022.1"/>
</dbReference>
<dbReference type="EMBL" id="JBHSPF010000022">
    <property type="protein sequence ID" value="MFC5628422.1"/>
    <property type="molecule type" value="Genomic_DNA"/>
</dbReference>
<dbReference type="InterPro" id="IPR001119">
    <property type="entry name" value="SLH_dom"/>
</dbReference>
<evidence type="ECO:0000313" key="5">
    <source>
        <dbReference type="Proteomes" id="UP001596143"/>
    </source>
</evidence>
<evidence type="ECO:0000256" key="1">
    <source>
        <dbReference type="ARBA" id="ARBA00022729"/>
    </source>
</evidence>
<feature type="signal peptide" evidence="2">
    <location>
        <begin position="1"/>
        <end position="30"/>
    </location>
</feature>
<name>A0ABW0U4K9_9BACI</name>
<protein>
    <submittedName>
        <fullName evidence="4">S-layer homology domain-containing protein</fullName>
    </submittedName>
</protein>
<accession>A0ABW0U4K9</accession>